<feature type="domain" description="ATPase AAA-type core" evidence="1">
    <location>
        <begin position="47"/>
        <end position="375"/>
    </location>
</feature>
<dbReference type="GO" id="GO:0016887">
    <property type="term" value="F:ATP hydrolysis activity"/>
    <property type="evidence" value="ECO:0007669"/>
    <property type="project" value="InterPro"/>
</dbReference>
<dbReference type="InterPro" id="IPR051396">
    <property type="entry name" value="Bact_Antivir_Def_Nuclease"/>
</dbReference>
<reference evidence="2 3" key="1">
    <citation type="submission" date="2020-10" db="EMBL/GenBank/DDBJ databases">
        <title>Connecting structure to function with the recovery of over 1000 high-quality activated sludge metagenome-assembled genomes encoding full-length rRNA genes using long-read sequencing.</title>
        <authorList>
            <person name="Singleton C.M."/>
            <person name="Petriglieri F."/>
            <person name="Kristensen J.M."/>
            <person name="Kirkegaard R.H."/>
            <person name="Michaelsen T.Y."/>
            <person name="Andersen M.H."/>
            <person name="Karst S.M."/>
            <person name="Dueholm M.S."/>
            <person name="Nielsen P.H."/>
            <person name="Albertsen M."/>
        </authorList>
    </citation>
    <scope>NUCLEOTIDE SEQUENCE [LARGE SCALE GENOMIC DNA]</scope>
    <source>
        <strain evidence="2">EsbW_18-Q3-R4-48_BATAC.285</strain>
    </source>
</reference>
<dbReference type="AlphaFoldDB" id="A0A935UGP7"/>
<name>A0A935UGP7_9PROT</name>
<dbReference type="Pfam" id="PF13304">
    <property type="entry name" value="AAA_21"/>
    <property type="match status" value="1"/>
</dbReference>
<dbReference type="InterPro" id="IPR003959">
    <property type="entry name" value="ATPase_AAA_core"/>
</dbReference>
<dbReference type="EMBL" id="JADJMH010000005">
    <property type="protein sequence ID" value="MBK7674660.1"/>
    <property type="molecule type" value="Genomic_DNA"/>
</dbReference>
<dbReference type="InterPro" id="IPR014592">
    <property type="entry name" value="P-loop_UCP034888"/>
</dbReference>
<comment type="caution">
    <text evidence="2">The sequence shown here is derived from an EMBL/GenBank/DDBJ whole genome shotgun (WGS) entry which is preliminary data.</text>
</comment>
<dbReference type="Proteomes" id="UP000697998">
    <property type="component" value="Unassembled WGS sequence"/>
</dbReference>
<gene>
    <name evidence="2" type="ORF">IPJ27_07740</name>
</gene>
<proteinExistence type="predicted"/>
<evidence type="ECO:0000259" key="1">
    <source>
        <dbReference type="Pfam" id="PF13304"/>
    </source>
</evidence>
<evidence type="ECO:0000313" key="3">
    <source>
        <dbReference type="Proteomes" id="UP000697998"/>
    </source>
</evidence>
<evidence type="ECO:0000313" key="2">
    <source>
        <dbReference type="EMBL" id="MBK7674660.1"/>
    </source>
</evidence>
<dbReference type="PIRSF" id="PIRSF034888">
    <property type="entry name" value="P-loop_UCP034888"/>
    <property type="match status" value="1"/>
</dbReference>
<protein>
    <submittedName>
        <fullName evidence="2">AAA family ATPase</fullName>
    </submittedName>
</protein>
<dbReference type="InterPro" id="IPR027417">
    <property type="entry name" value="P-loop_NTPase"/>
</dbReference>
<dbReference type="GO" id="GO:0005524">
    <property type="term" value="F:ATP binding"/>
    <property type="evidence" value="ECO:0007669"/>
    <property type="project" value="InterPro"/>
</dbReference>
<dbReference type="PANTHER" id="PTHR43581">
    <property type="entry name" value="ATP/GTP PHOSPHATASE"/>
    <property type="match status" value="1"/>
</dbReference>
<dbReference type="SUPFAM" id="SSF52540">
    <property type="entry name" value="P-loop containing nucleoside triphosphate hydrolases"/>
    <property type="match status" value="1"/>
</dbReference>
<dbReference type="PANTHER" id="PTHR43581:SF2">
    <property type="entry name" value="EXCINUCLEASE ATPASE SUBUNIT"/>
    <property type="match status" value="1"/>
</dbReference>
<accession>A0A935UGP7</accession>
<organism evidence="2 3">
    <name type="scientific">Candidatus Accumulibacter proximus</name>
    <dbReference type="NCBI Taxonomy" id="2954385"/>
    <lineage>
        <taxon>Bacteria</taxon>
        <taxon>Pseudomonadati</taxon>
        <taxon>Pseudomonadota</taxon>
        <taxon>Betaproteobacteria</taxon>
        <taxon>Candidatus Accumulibacter</taxon>
    </lineage>
</organism>
<dbReference type="Gene3D" id="3.40.50.300">
    <property type="entry name" value="P-loop containing nucleotide triphosphate hydrolases"/>
    <property type="match status" value="1"/>
</dbReference>
<sequence>MAVKSTEPPKKPGKRSTHKAPKDILTAISVVGYKSLVDKQRMEIRPLTVLAGANSGGKSSIMQPVLLLKQTLDAPYDSGSLLLGGPNVRLTSASQLLSKNADPHIAGEFSIEFELGNKKIGLCFRQLPRKALEIFSNTISDGKTDVVITLGNGAAVDIKKIIADYKLPEKIFQDAETRVVRDRSFLVVEIVTPHGEFRLPVLHGGDKLASLIARLIHVPGLRGNPERNYKTTAVGDSFPGTFENYVASVIQYWQTSRDTRLGRLNRQLENLGLTWKVMAEQKDETQVELKVGRLPHGLQGGAHDLVSIADVGFGVSQALPVLVALLAAEPGQLVYVEQPEIHLHPSAQRALASVLAEAAGKGVIVIVETHSALLLRAIQTLVARDELPPELIKLHWFQRDNKSGRTSITSADLDESGAFGDWPEDFDEVELSADNEYLSAAEAKLLRSTRR</sequence>